<dbReference type="GO" id="GO:0000776">
    <property type="term" value="C:kinetochore"/>
    <property type="evidence" value="ECO:0007669"/>
    <property type="project" value="TreeGrafter"/>
</dbReference>
<evidence type="ECO:0000256" key="3">
    <source>
        <dbReference type="ARBA" id="ARBA00022618"/>
    </source>
</evidence>
<keyword evidence="8" id="KW-1185">Reference proteome</keyword>
<feature type="domain" description="HORMA" evidence="7">
    <location>
        <begin position="15"/>
        <end position="194"/>
    </location>
</feature>
<dbReference type="InterPro" id="IPR045091">
    <property type="entry name" value="Mad2-like"/>
</dbReference>
<evidence type="ECO:0000259" key="7">
    <source>
        <dbReference type="PROSITE" id="PS50815"/>
    </source>
</evidence>
<dbReference type="PANTHER" id="PTHR11842">
    <property type="entry name" value="MITOTIC SPINDLE ASSEMBLY CHECKPOINT PROTEIN MAD2"/>
    <property type="match status" value="1"/>
</dbReference>
<evidence type="ECO:0000313" key="9">
    <source>
        <dbReference type="WBParaSite" id="maker-E.canG7_contigs_8841-snap-gene-0.66-mRNA-1"/>
    </source>
</evidence>
<dbReference type="SUPFAM" id="SSF56019">
    <property type="entry name" value="The spindle assembly checkpoint protein mad2"/>
    <property type="match status" value="1"/>
</dbReference>
<dbReference type="AlphaFoldDB" id="A0A915F0R1"/>
<reference evidence="9" key="1">
    <citation type="submission" date="2022-11" db="UniProtKB">
        <authorList>
            <consortium name="WormBaseParasite"/>
        </authorList>
    </citation>
    <scope>IDENTIFICATION</scope>
</reference>
<dbReference type="GO" id="GO:0007094">
    <property type="term" value="P:mitotic spindle assembly checkpoint signaling"/>
    <property type="evidence" value="ECO:0007669"/>
    <property type="project" value="TreeGrafter"/>
</dbReference>
<keyword evidence="3" id="KW-0132">Cell division</keyword>
<comment type="similarity">
    <text evidence="2">Belongs to the MAD2 family.</text>
</comment>
<name>A0A915F0R1_9CEST</name>
<protein>
    <submittedName>
        <fullName evidence="9">HORMA domain-containing protein</fullName>
    </submittedName>
</protein>
<dbReference type="Proteomes" id="UP000887562">
    <property type="component" value="Unplaced"/>
</dbReference>
<dbReference type="WBParaSite" id="maker-E.canG7_contigs_8841-snap-gene-0.66-mRNA-1">
    <property type="protein sequence ID" value="maker-E.canG7_contigs_8841-snap-gene-0.66-mRNA-1"/>
    <property type="gene ID" value="EcG7_02601"/>
</dbReference>
<dbReference type="PANTHER" id="PTHR11842:SF11">
    <property type="entry name" value="MITOTIC SPINDLE ASSEMBLY CHECKPOINT PROTEIN MAD2A"/>
    <property type="match status" value="1"/>
</dbReference>
<keyword evidence="6" id="KW-0131">Cell cycle</keyword>
<dbReference type="Pfam" id="PF02301">
    <property type="entry name" value="HORMA"/>
    <property type="match status" value="1"/>
</dbReference>
<evidence type="ECO:0000256" key="2">
    <source>
        <dbReference type="ARBA" id="ARBA00010348"/>
    </source>
</evidence>
<proteinExistence type="inferred from homology"/>
<accession>A0A915F0R1</accession>
<keyword evidence="4" id="KW-0498">Mitosis</keyword>
<comment type="subcellular location">
    <subcellularLocation>
        <location evidence="1">Nucleus</location>
    </subcellularLocation>
</comment>
<dbReference type="Gene3D" id="3.30.900.10">
    <property type="entry name" value="HORMA domain"/>
    <property type="match status" value="1"/>
</dbReference>
<dbReference type="InterPro" id="IPR003511">
    <property type="entry name" value="HORMA_dom"/>
</dbReference>
<keyword evidence="5" id="KW-0539">Nucleus</keyword>
<dbReference type="PROSITE" id="PS50815">
    <property type="entry name" value="HORMA"/>
    <property type="match status" value="1"/>
</dbReference>
<evidence type="ECO:0000256" key="5">
    <source>
        <dbReference type="ARBA" id="ARBA00023242"/>
    </source>
</evidence>
<evidence type="ECO:0000256" key="1">
    <source>
        <dbReference type="ARBA" id="ARBA00004123"/>
    </source>
</evidence>
<evidence type="ECO:0000256" key="6">
    <source>
        <dbReference type="ARBA" id="ARBA00023306"/>
    </source>
</evidence>
<organism evidence="8 9">
    <name type="scientific">Echinococcus canadensis</name>
    <dbReference type="NCBI Taxonomy" id="519352"/>
    <lineage>
        <taxon>Eukaryota</taxon>
        <taxon>Metazoa</taxon>
        <taxon>Spiralia</taxon>
        <taxon>Lophotrochozoa</taxon>
        <taxon>Platyhelminthes</taxon>
        <taxon>Cestoda</taxon>
        <taxon>Eucestoda</taxon>
        <taxon>Cyclophyllidea</taxon>
        <taxon>Taeniidae</taxon>
        <taxon>Echinococcus</taxon>
        <taxon>Echinococcus canadensis group</taxon>
    </lineage>
</organism>
<sequence>MALQKLQTSNAIDLKGSVEVIADYFYVAINNILYIRGVYPEASFKQVKKFGRSVLMTTDEELIDFLNCLVKQMKVWLSSDSMKRLVLVIKSAKTEEVLERWQFNVVREEESSVEPKNMDLVNNELSVIIRQIVSSSTFLPVLSSSCTFNLLVYTDINTEIPEGWDETGPCFVPNSTHVQLRSFSTRIHKPLLVDNSVAVAWRRWWSSVGVASGGVQPLISSLDRHISKFRKQFWVEGSLRRRARRPHSGALRFLHLHLCLLAFMPLNPIQMAFYLHIFFVHSRRSDVELLHRILQLGLTAFPPSGSAGQRCWIDRSSDPHWLLRWLISSPSPLFTYLDALCRLVRRALESRWTSTCHLSLIRYTVQPYFSPVNSIFPEHFFVFILAHPAWPNS</sequence>
<dbReference type="InterPro" id="IPR036570">
    <property type="entry name" value="HORMA_dom_sf"/>
</dbReference>
<evidence type="ECO:0000256" key="4">
    <source>
        <dbReference type="ARBA" id="ARBA00022776"/>
    </source>
</evidence>
<dbReference type="GO" id="GO:0051301">
    <property type="term" value="P:cell division"/>
    <property type="evidence" value="ECO:0007669"/>
    <property type="project" value="UniProtKB-KW"/>
</dbReference>
<dbReference type="GO" id="GO:0005654">
    <property type="term" value="C:nucleoplasm"/>
    <property type="evidence" value="ECO:0007669"/>
    <property type="project" value="TreeGrafter"/>
</dbReference>
<dbReference type="GO" id="GO:0005737">
    <property type="term" value="C:cytoplasm"/>
    <property type="evidence" value="ECO:0007669"/>
    <property type="project" value="TreeGrafter"/>
</dbReference>
<evidence type="ECO:0000313" key="8">
    <source>
        <dbReference type="Proteomes" id="UP000887562"/>
    </source>
</evidence>